<dbReference type="InterPro" id="IPR020627">
    <property type="entry name" value="KhpA"/>
</dbReference>
<organism evidence="4 5">
    <name type="scientific">Raoultibacter massiliensis</name>
    <dbReference type="NCBI Taxonomy" id="1852371"/>
    <lineage>
        <taxon>Bacteria</taxon>
        <taxon>Bacillati</taxon>
        <taxon>Actinomycetota</taxon>
        <taxon>Coriobacteriia</taxon>
        <taxon>Eggerthellales</taxon>
        <taxon>Eggerthellaceae</taxon>
        <taxon>Raoultibacter</taxon>
    </lineage>
</organism>
<evidence type="ECO:0000313" key="5">
    <source>
        <dbReference type="Proteomes" id="UP001487305"/>
    </source>
</evidence>
<dbReference type="EMBL" id="JBBNOP010000003">
    <property type="protein sequence ID" value="MEQ3362294.1"/>
    <property type="molecule type" value="Genomic_DNA"/>
</dbReference>
<reference evidence="4 5" key="1">
    <citation type="submission" date="2024-04" db="EMBL/GenBank/DDBJ databases">
        <title>Human intestinal bacterial collection.</title>
        <authorList>
            <person name="Pauvert C."/>
            <person name="Hitch T.C.A."/>
            <person name="Clavel T."/>
        </authorList>
    </citation>
    <scope>NUCLEOTIDE SEQUENCE [LARGE SCALE GENOMIC DNA]</scope>
    <source>
        <strain evidence="4 5">CLA-KB-H42</strain>
    </source>
</reference>
<keyword evidence="1 3" id="KW-0963">Cytoplasm</keyword>
<evidence type="ECO:0000256" key="3">
    <source>
        <dbReference type="HAMAP-Rule" id="MF_00088"/>
    </source>
</evidence>
<accession>A0ABV1JB31</accession>
<dbReference type="Proteomes" id="UP001487305">
    <property type="component" value="Unassembled WGS sequence"/>
</dbReference>
<gene>
    <name evidence="3" type="primary">khpA</name>
    <name evidence="4" type="ORF">AAA083_04810</name>
</gene>
<evidence type="ECO:0000313" key="4">
    <source>
        <dbReference type="EMBL" id="MEQ3362294.1"/>
    </source>
</evidence>
<evidence type="ECO:0000256" key="1">
    <source>
        <dbReference type="ARBA" id="ARBA00022490"/>
    </source>
</evidence>
<dbReference type="HAMAP" id="MF_00088">
    <property type="entry name" value="KhpA"/>
    <property type="match status" value="1"/>
</dbReference>
<comment type="subcellular location">
    <subcellularLocation>
        <location evidence="3">Cytoplasm</location>
    </subcellularLocation>
</comment>
<comment type="similarity">
    <text evidence="3">Belongs to the KhpA RNA-binding protein family.</text>
</comment>
<protein>
    <recommendedName>
        <fullName evidence="3">RNA-binding protein KhpA</fullName>
    </recommendedName>
    <alternativeName>
        <fullName evidence="3">KH-domain protein A</fullName>
    </alternativeName>
</protein>
<name>A0ABV1JB31_9ACTN</name>
<proteinExistence type="inferred from homology"/>
<dbReference type="InterPro" id="IPR015946">
    <property type="entry name" value="KH_dom-like_a/b"/>
</dbReference>
<sequence length="84" mass="8998">MSAQATDIAGLVTSVVEPLVEYPDELEIASSEADDGTILVEIRVHEDDAGKVIGRQGRVIKAIRTLARAAASRTDTHVEVELID</sequence>
<dbReference type="PANTHER" id="PTHR34654:SF1">
    <property type="entry name" value="RNA-BINDING PROTEIN KHPA"/>
    <property type="match status" value="1"/>
</dbReference>
<evidence type="ECO:0000256" key="2">
    <source>
        <dbReference type="ARBA" id="ARBA00022884"/>
    </source>
</evidence>
<dbReference type="RefSeq" id="WP_102374803.1">
    <property type="nucleotide sequence ID" value="NZ_DBFADM010000042.1"/>
</dbReference>
<dbReference type="CDD" id="cd22533">
    <property type="entry name" value="KH-II_YlqC-like"/>
    <property type="match status" value="1"/>
</dbReference>
<dbReference type="SUPFAM" id="SSF54814">
    <property type="entry name" value="Prokaryotic type KH domain (KH-domain type II)"/>
    <property type="match status" value="1"/>
</dbReference>
<dbReference type="PANTHER" id="PTHR34654">
    <property type="entry name" value="UPF0109 PROTEIN SCO5592"/>
    <property type="match status" value="1"/>
</dbReference>
<dbReference type="PROSITE" id="PS50084">
    <property type="entry name" value="KH_TYPE_1"/>
    <property type="match status" value="1"/>
</dbReference>
<keyword evidence="5" id="KW-1185">Reference proteome</keyword>
<dbReference type="InterPro" id="IPR009019">
    <property type="entry name" value="KH_sf_prok-type"/>
</dbReference>
<keyword evidence="2 3" id="KW-0694">RNA-binding</keyword>
<dbReference type="Gene3D" id="3.30.300.20">
    <property type="match status" value="1"/>
</dbReference>
<dbReference type="Pfam" id="PF13083">
    <property type="entry name" value="KH_KhpA-B"/>
    <property type="match status" value="1"/>
</dbReference>
<comment type="function">
    <text evidence="3">A probable RNA-binding protein.</text>
</comment>
<comment type="caution">
    <text evidence="4">The sequence shown here is derived from an EMBL/GenBank/DDBJ whole genome shotgun (WGS) entry which is preliminary data.</text>
</comment>